<name>A0A2P2IZ84_RHIMU</name>
<proteinExistence type="predicted"/>
<reference evidence="1" key="1">
    <citation type="submission" date="2018-02" db="EMBL/GenBank/DDBJ databases">
        <title>Rhizophora mucronata_Transcriptome.</title>
        <authorList>
            <person name="Meera S.P."/>
            <person name="Sreeshan A."/>
            <person name="Augustine A."/>
        </authorList>
    </citation>
    <scope>NUCLEOTIDE SEQUENCE</scope>
    <source>
        <tissue evidence="1">Leaf</tissue>
    </source>
</reference>
<dbReference type="EMBL" id="GGEC01006066">
    <property type="protein sequence ID" value="MBW86549.1"/>
    <property type="molecule type" value="Transcribed_RNA"/>
</dbReference>
<evidence type="ECO:0000313" key="1">
    <source>
        <dbReference type="EMBL" id="MBW86549.1"/>
    </source>
</evidence>
<sequence>MKLQFLLSMNRNTSRTFCLQNMGNECHIVSYLDFHSEILYLCLFFVGT</sequence>
<organism evidence="1">
    <name type="scientific">Rhizophora mucronata</name>
    <name type="common">Asiatic mangrove</name>
    <dbReference type="NCBI Taxonomy" id="61149"/>
    <lineage>
        <taxon>Eukaryota</taxon>
        <taxon>Viridiplantae</taxon>
        <taxon>Streptophyta</taxon>
        <taxon>Embryophyta</taxon>
        <taxon>Tracheophyta</taxon>
        <taxon>Spermatophyta</taxon>
        <taxon>Magnoliopsida</taxon>
        <taxon>eudicotyledons</taxon>
        <taxon>Gunneridae</taxon>
        <taxon>Pentapetalae</taxon>
        <taxon>rosids</taxon>
        <taxon>fabids</taxon>
        <taxon>Malpighiales</taxon>
        <taxon>Rhizophoraceae</taxon>
        <taxon>Rhizophora</taxon>
    </lineage>
</organism>
<dbReference type="AlphaFoldDB" id="A0A2P2IZ84"/>
<accession>A0A2P2IZ84</accession>
<protein>
    <submittedName>
        <fullName evidence="1">Uncharacterized protein</fullName>
    </submittedName>
</protein>